<dbReference type="PROSITE" id="PS51257">
    <property type="entry name" value="PROKAR_LIPOPROTEIN"/>
    <property type="match status" value="1"/>
</dbReference>
<feature type="transmembrane region" description="Helical" evidence="6">
    <location>
        <begin position="288"/>
        <end position="310"/>
    </location>
</feature>
<dbReference type="Proteomes" id="UP000199679">
    <property type="component" value="Chromosome I"/>
</dbReference>
<evidence type="ECO:0000256" key="2">
    <source>
        <dbReference type="ARBA" id="ARBA00022475"/>
    </source>
</evidence>
<feature type="domain" description="ABC3 transporter permease C-terminal" evidence="7">
    <location>
        <begin position="294"/>
        <end position="408"/>
    </location>
</feature>
<evidence type="ECO:0000256" key="5">
    <source>
        <dbReference type="ARBA" id="ARBA00023136"/>
    </source>
</evidence>
<feature type="domain" description="MacB-like periplasmic core" evidence="8">
    <location>
        <begin position="20"/>
        <end position="241"/>
    </location>
</feature>
<dbReference type="Pfam" id="PF02687">
    <property type="entry name" value="FtsX"/>
    <property type="match status" value="2"/>
</dbReference>
<feature type="transmembrane region" description="Helical" evidence="6">
    <location>
        <begin position="430"/>
        <end position="451"/>
    </location>
</feature>
<feature type="transmembrane region" description="Helical" evidence="6">
    <location>
        <begin position="776"/>
        <end position="796"/>
    </location>
</feature>
<gene>
    <name evidence="9" type="ORF">SAMN05216490_4551</name>
</gene>
<keyword evidence="10" id="KW-1185">Reference proteome</keyword>
<evidence type="ECO:0000256" key="6">
    <source>
        <dbReference type="SAM" id="Phobius"/>
    </source>
</evidence>
<sequence length="813" mass="90106">MFKSYLKLALRNLWKRKTTTAINVLGLSIGLACCALVFLFFQHDISFDKGFDNSNDIYRITTNFNDGGKAPTVSMPYVTYLKSEIPEIDEASRLDASKCTCIVQVKDSSASTPFTVDNGYWVDPSFFNIFSFHFLQGERKTALLAPNTIVISAPLAQKLFGDKYPIGKPLKAGDNIYTITGVFKNDFTNHFGADFFASNNSNGVHESIAAKINWVTDPNYYAYIKLKPGSNKQHVISELNAYTQRHAGPDLKSTATKLSNSLQALLDIHLHSSAYQSYLEAKQGNLSYLYLLGSIALAILLLGCINYMNLSTAQAVDRSREVGVRRVMGAGKSSIRYQFMIETIAISVLALMVAIGLGFLFLPAFNNLTGQSLSFFAPENRSLILWLLLISLFTGLLAGLYPALYLSAFKPVKVLKGKVSDSAGMFNLRKVLVSVQFIISTCLVFATIVIWNQLHFMINSKPGFDQDQQLTIYFSGNQSTNSNAYFISQLAGNPNFQSVTGATAPLISGDMNFYPAEKTVNDKHDVFLDFADENYIKTLNLKFISGGNFSAAIFGKSDPAKDMEVSDIGREIVLNEQAVKQYGLNPYTAPGHYISHLRDGKIYTYKIVGVVKDYHFFSLHSAIGPIGIIAANPNRFTTVIAKIKGKNAPASIKFIAQKWKEIYPDVPFNYGFMNKAFSYDYDQDAHQQQMMGAFAVIAILISCLGILGLITYTLSQKAREIGIRKVIGASVTNIVMLFYSQYFKLVLIANVIALPLAWYYMSKWLNGFAYRINMSWWMFAASLSAGVIIAFCTIAFKTIKAASANPVKSLKAE</sequence>
<evidence type="ECO:0000313" key="9">
    <source>
        <dbReference type="EMBL" id="SDT64473.1"/>
    </source>
</evidence>
<dbReference type="RefSeq" id="WP_091378636.1">
    <property type="nucleotide sequence ID" value="NZ_LT629740.1"/>
</dbReference>
<dbReference type="PANTHER" id="PTHR30572">
    <property type="entry name" value="MEMBRANE COMPONENT OF TRANSPORTER-RELATED"/>
    <property type="match status" value="1"/>
</dbReference>
<accession>A0A1H2C233</accession>
<feature type="transmembrane region" description="Helical" evidence="6">
    <location>
        <begin position="21"/>
        <end position="41"/>
    </location>
</feature>
<keyword evidence="5 6" id="KW-0472">Membrane</keyword>
<evidence type="ECO:0000256" key="1">
    <source>
        <dbReference type="ARBA" id="ARBA00004651"/>
    </source>
</evidence>
<dbReference type="InterPro" id="IPR003838">
    <property type="entry name" value="ABC3_permease_C"/>
</dbReference>
<feature type="domain" description="ABC3 transporter permease C-terminal" evidence="7">
    <location>
        <begin position="693"/>
        <end position="806"/>
    </location>
</feature>
<reference evidence="9 10" key="1">
    <citation type="submission" date="2016-10" db="EMBL/GenBank/DDBJ databases">
        <authorList>
            <person name="de Groot N.N."/>
        </authorList>
    </citation>
    <scope>NUCLEOTIDE SEQUENCE [LARGE SCALE GENOMIC DNA]</scope>
    <source>
        <strain evidence="9 10">MP1X4</strain>
    </source>
</reference>
<dbReference type="GO" id="GO:0022857">
    <property type="term" value="F:transmembrane transporter activity"/>
    <property type="evidence" value="ECO:0007669"/>
    <property type="project" value="TreeGrafter"/>
</dbReference>
<dbReference type="GO" id="GO:0005886">
    <property type="term" value="C:plasma membrane"/>
    <property type="evidence" value="ECO:0007669"/>
    <property type="project" value="UniProtKB-SubCell"/>
</dbReference>
<keyword evidence="2" id="KW-1003">Cell membrane</keyword>
<dbReference type="OrthoDB" id="779189at2"/>
<feature type="transmembrane region" description="Helical" evidence="6">
    <location>
        <begin position="383"/>
        <end position="409"/>
    </location>
</feature>
<dbReference type="PANTHER" id="PTHR30572:SF18">
    <property type="entry name" value="ABC-TYPE MACROLIDE FAMILY EXPORT SYSTEM PERMEASE COMPONENT 2"/>
    <property type="match status" value="1"/>
</dbReference>
<keyword evidence="4 6" id="KW-1133">Transmembrane helix</keyword>
<dbReference type="InterPro" id="IPR050250">
    <property type="entry name" value="Macrolide_Exporter_MacB"/>
</dbReference>
<proteinExistence type="predicted"/>
<dbReference type="InterPro" id="IPR025857">
    <property type="entry name" value="MacB_PCD"/>
</dbReference>
<comment type="subcellular location">
    <subcellularLocation>
        <location evidence="1">Cell membrane</location>
        <topology evidence="1">Multi-pass membrane protein</topology>
    </subcellularLocation>
</comment>
<protein>
    <submittedName>
        <fullName evidence="9">Putative ABC transport system permease protein</fullName>
    </submittedName>
</protein>
<evidence type="ECO:0000259" key="7">
    <source>
        <dbReference type="Pfam" id="PF02687"/>
    </source>
</evidence>
<feature type="transmembrane region" description="Helical" evidence="6">
    <location>
        <begin position="690"/>
        <end position="714"/>
    </location>
</feature>
<dbReference type="EMBL" id="LT629740">
    <property type="protein sequence ID" value="SDT64473.1"/>
    <property type="molecule type" value="Genomic_DNA"/>
</dbReference>
<dbReference type="AlphaFoldDB" id="A0A1H2C233"/>
<evidence type="ECO:0000313" key="10">
    <source>
        <dbReference type="Proteomes" id="UP000199679"/>
    </source>
</evidence>
<evidence type="ECO:0000256" key="4">
    <source>
        <dbReference type="ARBA" id="ARBA00022989"/>
    </source>
</evidence>
<keyword evidence="3 6" id="KW-0812">Transmembrane</keyword>
<organism evidence="9 10">
    <name type="scientific">Mucilaginibacter mallensis</name>
    <dbReference type="NCBI Taxonomy" id="652787"/>
    <lineage>
        <taxon>Bacteria</taxon>
        <taxon>Pseudomonadati</taxon>
        <taxon>Bacteroidota</taxon>
        <taxon>Sphingobacteriia</taxon>
        <taxon>Sphingobacteriales</taxon>
        <taxon>Sphingobacteriaceae</taxon>
        <taxon>Mucilaginibacter</taxon>
    </lineage>
</organism>
<dbReference type="Pfam" id="PF12704">
    <property type="entry name" value="MacB_PCD"/>
    <property type="match status" value="1"/>
</dbReference>
<dbReference type="STRING" id="652787.SAMN05216490_4551"/>
<feature type="transmembrane region" description="Helical" evidence="6">
    <location>
        <begin position="742"/>
        <end position="761"/>
    </location>
</feature>
<evidence type="ECO:0000259" key="8">
    <source>
        <dbReference type="Pfam" id="PF12704"/>
    </source>
</evidence>
<evidence type="ECO:0000256" key="3">
    <source>
        <dbReference type="ARBA" id="ARBA00022692"/>
    </source>
</evidence>
<name>A0A1H2C233_MUCMA</name>
<feature type="transmembrane region" description="Helical" evidence="6">
    <location>
        <begin position="339"/>
        <end position="363"/>
    </location>
</feature>